<feature type="region of interest" description="Disordered" evidence="1">
    <location>
        <begin position="785"/>
        <end position="807"/>
    </location>
</feature>
<dbReference type="InterPro" id="IPR000477">
    <property type="entry name" value="RT_dom"/>
</dbReference>
<organism evidence="3 4">
    <name type="scientific">Helicoverpa armigera</name>
    <name type="common">Cotton bollworm</name>
    <name type="synonym">Heliothis armigera</name>
    <dbReference type="NCBI Taxonomy" id="29058"/>
    <lineage>
        <taxon>Eukaryota</taxon>
        <taxon>Metazoa</taxon>
        <taxon>Ecdysozoa</taxon>
        <taxon>Arthropoda</taxon>
        <taxon>Hexapoda</taxon>
        <taxon>Insecta</taxon>
        <taxon>Pterygota</taxon>
        <taxon>Neoptera</taxon>
        <taxon>Endopterygota</taxon>
        <taxon>Lepidoptera</taxon>
        <taxon>Glossata</taxon>
        <taxon>Ditrysia</taxon>
        <taxon>Noctuoidea</taxon>
        <taxon>Noctuidae</taxon>
        <taxon>Heliothinae</taxon>
        <taxon>Helicoverpa</taxon>
    </lineage>
</organism>
<dbReference type="GO" id="GO:0071897">
    <property type="term" value="P:DNA biosynthetic process"/>
    <property type="evidence" value="ECO:0007669"/>
    <property type="project" value="UniProtKB-ARBA"/>
</dbReference>
<feature type="compositionally biased region" description="Low complexity" evidence="1">
    <location>
        <begin position="207"/>
        <end position="221"/>
    </location>
</feature>
<dbReference type="InterPro" id="IPR043502">
    <property type="entry name" value="DNA/RNA_pol_sf"/>
</dbReference>
<accession>A0A2W1BHQ8</accession>
<reference evidence="3 4" key="1">
    <citation type="journal article" date="2017" name="BMC Biol.">
        <title>Genomic innovations, transcriptional plasticity and gene loss underlying the evolution and divergence of two highly polyphagous and invasive Helicoverpa pest species.</title>
        <authorList>
            <person name="Pearce S.L."/>
            <person name="Clarke D.F."/>
            <person name="East P.D."/>
            <person name="Elfekih S."/>
            <person name="Gordon K.H."/>
            <person name="Jermiin L.S."/>
            <person name="McGaughran A."/>
            <person name="Oakeshott J.G."/>
            <person name="Papanikolaou A."/>
            <person name="Perera O.P."/>
            <person name="Rane R.V."/>
            <person name="Richards S."/>
            <person name="Tay W.T."/>
            <person name="Walsh T.K."/>
            <person name="Anderson A."/>
            <person name="Anderson C.J."/>
            <person name="Asgari S."/>
            <person name="Board P.G."/>
            <person name="Bretschneider A."/>
            <person name="Campbell P.M."/>
            <person name="Chertemps T."/>
            <person name="Christeller J.T."/>
            <person name="Coppin C.W."/>
            <person name="Downes S.J."/>
            <person name="Duan G."/>
            <person name="Farnsworth C.A."/>
            <person name="Good R.T."/>
            <person name="Han L.B."/>
            <person name="Han Y.C."/>
            <person name="Hatje K."/>
            <person name="Horne I."/>
            <person name="Huang Y.P."/>
            <person name="Hughes D.S."/>
            <person name="Jacquin-Joly E."/>
            <person name="James W."/>
            <person name="Jhangiani S."/>
            <person name="Kollmar M."/>
            <person name="Kuwar S.S."/>
            <person name="Li S."/>
            <person name="Liu N.Y."/>
            <person name="Maibeche M.T."/>
            <person name="Miller J.R."/>
            <person name="Montagne N."/>
            <person name="Perry T."/>
            <person name="Qu J."/>
            <person name="Song S.V."/>
            <person name="Sutton G.G."/>
            <person name="Vogel H."/>
            <person name="Walenz B.P."/>
            <person name="Xu W."/>
            <person name="Zhang H.J."/>
            <person name="Zou Z."/>
            <person name="Batterham P."/>
            <person name="Edwards O.R."/>
            <person name="Feyereisen R."/>
            <person name="Gibbs R.A."/>
            <person name="Heckel D.G."/>
            <person name="McGrath A."/>
            <person name="Robin C."/>
            <person name="Scherer S.E."/>
            <person name="Worley K.C."/>
            <person name="Wu Y.D."/>
        </authorList>
    </citation>
    <scope>NUCLEOTIDE SEQUENCE [LARGE SCALE GENOMIC DNA]</scope>
    <source>
        <strain evidence="3">Harm_GR_Male_#8</strain>
        <tissue evidence="3">Whole organism</tissue>
    </source>
</reference>
<keyword evidence="4" id="KW-1185">Reference proteome</keyword>
<proteinExistence type="predicted"/>
<feature type="domain" description="Reverse transcriptase" evidence="2">
    <location>
        <begin position="665"/>
        <end position="785"/>
    </location>
</feature>
<dbReference type="PANTHER" id="PTHR35450">
    <property type="entry name" value="REVERSE TRANSCRIPTASE DOMAIN-CONTAINING PROTEIN"/>
    <property type="match status" value="1"/>
</dbReference>
<evidence type="ECO:0000256" key="1">
    <source>
        <dbReference type="SAM" id="MobiDB-lite"/>
    </source>
</evidence>
<dbReference type="OrthoDB" id="2194416at2759"/>
<feature type="region of interest" description="Disordered" evidence="1">
    <location>
        <begin position="22"/>
        <end position="59"/>
    </location>
</feature>
<name>A0A2W1BHQ8_HELAM</name>
<evidence type="ECO:0000313" key="4">
    <source>
        <dbReference type="Proteomes" id="UP000249218"/>
    </source>
</evidence>
<sequence>MGFKPIKLTSYAMRLRNRVLPQAGTGANRDGESRPTASSLGCPSYSGGGTVSQPTAQSQTAAVPHDDESSCSSLFSSIPSSSQSFCISPSPSLSSASIQSVDVVQETNFVNEPVPNTSTAPIRRKWTKEMNEFILRTYLHLTILETDTKTYLQPLHTQFSSKFPHMQVSRQRVGDQRRAIVNKKLLPQDAIDRIYEEVRGQLHVSPTQTQQHSTQNNTLHTGQRMKWEQRLSDQQRAIVNNKYINSSRLAEIKRQVSEQLRISINRIEDQSNTQTLPNTENYNDDYQTLNTELANTQNPNLQIHSEPHITFDIGQDDLINNIDIEAFIPSQNNTNTASEFNPIIEDTFTQAKLYFLDTHPTNRPYIPKQKTSKKFSVIVNYIDTKILPNNVNADTNFNTLQSIIYCAAWTAAKCNGAKISEQIQNQNRRNIQKKPKWRIRLEKKIDKLRANIGRLTQYSRGNRSRKVITAVETVKSTYQLHAQHEDSNTQIEHFLDTLKQKLNAAASRLRRYVTCTERKTQNAQFTNNEKIFYRNITSNGNTNQHTLETPTPENLRDFWANIWENPVEHNNNSEWLNQVSSEISEMNYEFIPIDTFIDVLKRTHSWKSPGTDNLHNYWYKKFTRIHPLIHNHLNTFIQSPHLLPAYITQGVTYMIPKDINDTVNPAKYRPITCLQTLYKILTACISEVMYTHLTTHNILAEQQKGCRKNSQGCKEQLIIDAITTNSAVKSKKEIHAMFIDYQKAFDSVPHSWLLHVLNIYKIHPTLKQFLEISMQNWQTTLKINQGSSSARSKTTHTLSKLENQFNR</sequence>
<evidence type="ECO:0000313" key="3">
    <source>
        <dbReference type="EMBL" id="PZC73245.1"/>
    </source>
</evidence>
<protein>
    <recommendedName>
        <fullName evidence="2">Reverse transcriptase domain-containing protein</fullName>
    </recommendedName>
</protein>
<gene>
    <name evidence="3" type="primary">HaOG209892</name>
    <name evidence="3" type="ORF">B5X24_HaOG209892</name>
</gene>
<dbReference type="PANTHER" id="PTHR35450:SF2">
    <property type="entry name" value="REVERSE TRANSCRIPTASE DOMAIN-CONTAINING PROTEIN"/>
    <property type="match status" value="1"/>
</dbReference>
<dbReference type="Pfam" id="PF00078">
    <property type="entry name" value="RVT_1"/>
    <property type="match status" value="1"/>
</dbReference>
<dbReference type="EMBL" id="KZ150118">
    <property type="protein sequence ID" value="PZC73245.1"/>
    <property type="molecule type" value="Genomic_DNA"/>
</dbReference>
<dbReference type="Proteomes" id="UP000249218">
    <property type="component" value="Unassembled WGS sequence"/>
</dbReference>
<dbReference type="AlphaFoldDB" id="A0A2W1BHQ8"/>
<dbReference type="SUPFAM" id="SSF56672">
    <property type="entry name" value="DNA/RNA polymerases"/>
    <property type="match status" value="1"/>
</dbReference>
<evidence type="ECO:0000259" key="2">
    <source>
        <dbReference type="Pfam" id="PF00078"/>
    </source>
</evidence>
<feature type="region of interest" description="Disordered" evidence="1">
    <location>
        <begin position="203"/>
        <end position="222"/>
    </location>
</feature>